<dbReference type="InterPro" id="IPR000515">
    <property type="entry name" value="MetI-like"/>
</dbReference>
<evidence type="ECO:0000256" key="6">
    <source>
        <dbReference type="ARBA" id="ARBA00023136"/>
    </source>
</evidence>
<organism evidence="9 10">
    <name type="scientific">Anaeromicropila herbilytica</name>
    <dbReference type="NCBI Taxonomy" id="2785025"/>
    <lineage>
        <taxon>Bacteria</taxon>
        <taxon>Bacillati</taxon>
        <taxon>Bacillota</taxon>
        <taxon>Clostridia</taxon>
        <taxon>Lachnospirales</taxon>
        <taxon>Lachnospiraceae</taxon>
        <taxon>Anaeromicropila</taxon>
    </lineage>
</organism>
<evidence type="ECO:0000256" key="1">
    <source>
        <dbReference type="ARBA" id="ARBA00004651"/>
    </source>
</evidence>
<proteinExistence type="inferred from homology"/>
<evidence type="ECO:0000313" key="9">
    <source>
        <dbReference type="EMBL" id="BCN30611.1"/>
    </source>
</evidence>
<dbReference type="Pfam" id="PF00528">
    <property type="entry name" value="BPD_transp_1"/>
    <property type="match status" value="1"/>
</dbReference>
<evidence type="ECO:0000256" key="5">
    <source>
        <dbReference type="ARBA" id="ARBA00022989"/>
    </source>
</evidence>
<dbReference type="KEGG" id="ahb:bsdtb5_19060"/>
<feature type="transmembrane region" description="Helical" evidence="7">
    <location>
        <begin position="242"/>
        <end position="261"/>
    </location>
</feature>
<dbReference type="PROSITE" id="PS50928">
    <property type="entry name" value="ABC_TM1"/>
    <property type="match status" value="1"/>
</dbReference>
<evidence type="ECO:0000256" key="3">
    <source>
        <dbReference type="ARBA" id="ARBA00022475"/>
    </source>
</evidence>
<dbReference type="SUPFAM" id="SSF161098">
    <property type="entry name" value="MetI-like"/>
    <property type="match status" value="1"/>
</dbReference>
<keyword evidence="2 7" id="KW-0813">Transport</keyword>
<dbReference type="PANTHER" id="PTHR43744:SF12">
    <property type="entry name" value="ABC TRANSPORTER PERMEASE PROTEIN MG189-RELATED"/>
    <property type="match status" value="1"/>
</dbReference>
<name>A0A7R7EKL8_9FIRM</name>
<accession>A0A7R7EKL8</accession>
<dbReference type="GO" id="GO:0005886">
    <property type="term" value="C:plasma membrane"/>
    <property type="evidence" value="ECO:0007669"/>
    <property type="project" value="UniProtKB-SubCell"/>
</dbReference>
<feature type="domain" description="ABC transmembrane type-1" evidence="8">
    <location>
        <begin position="70"/>
        <end position="261"/>
    </location>
</feature>
<dbReference type="AlphaFoldDB" id="A0A7R7EKL8"/>
<evidence type="ECO:0000259" key="8">
    <source>
        <dbReference type="PROSITE" id="PS50928"/>
    </source>
</evidence>
<protein>
    <submittedName>
        <fullName evidence="9">Sugar ABC transporter permease</fullName>
    </submittedName>
</protein>
<feature type="transmembrane region" description="Helical" evidence="7">
    <location>
        <begin position="73"/>
        <end position="96"/>
    </location>
</feature>
<comment type="subcellular location">
    <subcellularLocation>
        <location evidence="1 7">Cell membrane</location>
        <topology evidence="1 7">Multi-pass membrane protein</topology>
    </subcellularLocation>
</comment>
<evidence type="ECO:0000256" key="4">
    <source>
        <dbReference type="ARBA" id="ARBA00022692"/>
    </source>
</evidence>
<reference evidence="9 10" key="1">
    <citation type="submission" date="2020-11" db="EMBL/GenBank/DDBJ databases">
        <title>Draft genome sequencing of a Lachnospiraceae strain isolated from anoxic soil subjected to BSD treatment.</title>
        <authorList>
            <person name="Uek A."/>
            <person name="Tonouchi A."/>
        </authorList>
    </citation>
    <scope>NUCLEOTIDE SEQUENCE [LARGE SCALE GENOMIC DNA]</scope>
    <source>
        <strain evidence="9 10">TB5</strain>
    </source>
</reference>
<feature type="transmembrane region" description="Helical" evidence="7">
    <location>
        <begin position="105"/>
        <end position="127"/>
    </location>
</feature>
<dbReference type="InterPro" id="IPR035906">
    <property type="entry name" value="MetI-like_sf"/>
</dbReference>
<keyword evidence="3" id="KW-1003">Cell membrane</keyword>
<feature type="transmembrane region" description="Helical" evidence="7">
    <location>
        <begin position="181"/>
        <end position="206"/>
    </location>
</feature>
<gene>
    <name evidence="9" type="ORF">bsdtb5_19060</name>
</gene>
<evidence type="ECO:0000313" key="10">
    <source>
        <dbReference type="Proteomes" id="UP000595897"/>
    </source>
</evidence>
<comment type="similarity">
    <text evidence="7">Belongs to the binding-protein-dependent transport system permease family.</text>
</comment>
<dbReference type="Proteomes" id="UP000595897">
    <property type="component" value="Chromosome"/>
</dbReference>
<evidence type="ECO:0000256" key="7">
    <source>
        <dbReference type="RuleBase" id="RU363032"/>
    </source>
</evidence>
<feature type="transmembrane region" description="Helical" evidence="7">
    <location>
        <begin position="139"/>
        <end position="160"/>
    </location>
</feature>
<keyword evidence="4 7" id="KW-0812">Transmembrane</keyword>
<keyword evidence="6 7" id="KW-0472">Membrane</keyword>
<dbReference type="CDD" id="cd06261">
    <property type="entry name" value="TM_PBP2"/>
    <property type="match status" value="1"/>
</dbReference>
<keyword evidence="10" id="KW-1185">Reference proteome</keyword>
<dbReference type="GO" id="GO:0055085">
    <property type="term" value="P:transmembrane transport"/>
    <property type="evidence" value="ECO:0007669"/>
    <property type="project" value="InterPro"/>
</dbReference>
<dbReference type="RefSeq" id="WP_271715819.1">
    <property type="nucleotide sequence ID" value="NZ_AP024169.1"/>
</dbReference>
<dbReference type="EMBL" id="AP024169">
    <property type="protein sequence ID" value="BCN30611.1"/>
    <property type="molecule type" value="Genomic_DNA"/>
</dbReference>
<sequence>MCNERKISKFFKIIIGLFVAALFLFPMFMLLLASFKSQKNIFLDVIGWPKPIVLTNYGEAMKRMDYGSALWNLLWITIVATIIIIIFTSMASWVLVRYKTRVSKVLFYVFAISMLIPFQCVMLPLMSTLSKLDLLNPKGLIFAYLGFGSPLSIILYHGFIKGIPAELEEAAAIDGCSMFRTFWGVVFPLLSPITMTVAILNIMWIWNDYLLPSLVIGSNVQWNTLPLKTFFFFGQFSSRWDYASAGLIMSIIPIIIFYLAAQKKIIKGVVDGAIK</sequence>
<dbReference type="PANTHER" id="PTHR43744">
    <property type="entry name" value="ABC TRANSPORTER PERMEASE PROTEIN MG189-RELATED-RELATED"/>
    <property type="match status" value="1"/>
</dbReference>
<dbReference type="Gene3D" id="1.10.3720.10">
    <property type="entry name" value="MetI-like"/>
    <property type="match status" value="1"/>
</dbReference>
<evidence type="ECO:0000256" key="2">
    <source>
        <dbReference type="ARBA" id="ARBA00022448"/>
    </source>
</evidence>
<keyword evidence="5 7" id="KW-1133">Transmembrane helix</keyword>
<feature type="transmembrane region" description="Helical" evidence="7">
    <location>
        <begin position="12"/>
        <end position="35"/>
    </location>
</feature>